<dbReference type="Proteomes" id="UP000191905">
    <property type="component" value="Unassembled WGS sequence"/>
</dbReference>
<keyword evidence="3" id="KW-1185">Reference proteome</keyword>
<sequence>MATLIDFSTVTHKVNEWIDAELGIDTASKAFMPLMVASILDITEEEAYDSITDGGQDRGVDALFIDDRDGKNTIHVFQLKFTEDFIKSKSNFPSNEIDKILSFLNDLLDKDISQNNCNPILFEKVKEAWQSLAKKNPAIEVHFCSNTLPMVPDERNRLRKAIEKWNGVGENHYGLDEIINLFLSIKRPKIDRDIRIIDKDYYDRTDGNVRALICTIDTAELVKLISDPDDKDSVYRPIFDENVRVYLSNRNNINKEIISTALSEDRHLFWYLNNGLTITCSSFSYAKGARAPVVSLKDVQIVNGGQTSNALFEASARDLERVADVLLLVRIIEAKEQSVGHKVSETTNSQTPIKSRDLRANSLVQRKIEEALAAKGYFYERKTGQFADQPREKRVDAQTAGQAYLAYALDMPEVAKKDRGRVFGDLFETVFSDDLLPENLLIPLAVLKKIDAFKKDVQRRLRRDEKVDQEDLFIIDGAYHVLFAVRRICDRDGIDEFSHDALSRIDEAIEAVRSCVKSNMNETFSFNRFFKDYGTRTKIESLISPK</sequence>
<dbReference type="STRING" id="1873176.BFN67_11340"/>
<gene>
    <name evidence="2" type="ORF">BFN67_11340</name>
</gene>
<feature type="domain" description="Abortive phage infection protein C-terminal" evidence="1">
    <location>
        <begin position="239"/>
        <end position="517"/>
    </location>
</feature>
<dbReference type="InterPro" id="IPR018891">
    <property type="entry name" value="AIPR_C"/>
</dbReference>
<reference evidence="2 3" key="1">
    <citation type="journal article" date="2016" name="Int. J. Syst. Evol. Microbiol.">
        <title>Pseudaminobacter manganicus sp. nov., isolated from sludge of a manganese mine.</title>
        <authorList>
            <person name="Li J."/>
            <person name="Huang J."/>
            <person name="Liao S."/>
            <person name="Wang G."/>
        </authorList>
    </citation>
    <scope>NUCLEOTIDE SEQUENCE [LARGE SCALE GENOMIC DNA]</scope>
    <source>
        <strain evidence="2 3">JH-7</strain>
    </source>
</reference>
<dbReference type="OrthoDB" id="9806213at2"/>
<dbReference type="Pfam" id="PF10592">
    <property type="entry name" value="AIPR"/>
    <property type="match status" value="1"/>
</dbReference>
<comment type="caution">
    <text evidence="2">The sequence shown here is derived from an EMBL/GenBank/DDBJ whole genome shotgun (WGS) entry which is preliminary data.</text>
</comment>
<evidence type="ECO:0000313" key="2">
    <source>
        <dbReference type="EMBL" id="OQM77077.1"/>
    </source>
</evidence>
<dbReference type="AlphaFoldDB" id="A0A1V8RV56"/>
<protein>
    <submittedName>
        <fullName evidence="2">Abortive phage infection protein</fullName>
    </submittedName>
</protein>
<proteinExistence type="predicted"/>
<accession>A0A1V8RV56</accession>
<dbReference type="EMBL" id="MDET01000003">
    <property type="protein sequence ID" value="OQM77077.1"/>
    <property type="molecule type" value="Genomic_DNA"/>
</dbReference>
<name>A0A1V8RV56_9HYPH</name>
<evidence type="ECO:0000259" key="1">
    <source>
        <dbReference type="Pfam" id="PF10592"/>
    </source>
</evidence>
<organism evidence="2 3">
    <name type="scientific">Manganibacter manganicus</name>
    <dbReference type="NCBI Taxonomy" id="1873176"/>
    <lineage>
        <taxon>Bacteria</taxon>
        <taxon>Pseudomonadati</taxon>
        <taxon>Pseudomonadota</taxon>
        <taxon>Alphaproteobacteria</taxon>
        <taxon>Hyphomicrobiales</taxon>
        <taxon>Phyllobacteriaceae</taxon>
        <taxon>Manganibacter</taxon>
    </lineage>
</organism>
<evidence type="ECO:0000313" key="3">
    <source>
        <dbReference type="Proteomes" id="UP000191905"/>
    </source>
</evidence>